<organism evidence="4 5">
    <name type="scientific">endosymbiont of Lamellibrachia luymesi</name>
    <dbReference type="NCBI Taxonomy" id="2200907"/>
    <lineage>
        <taxon>Bacteria</taxon>
        <taxon>Pseudomonadati</taxon>
        <taxon>Pseudomonadota</taxon>
        <taxon>Gammaproteobacteria</taxon>
        <taxon>sulfur-oxidizing symbionts</taxon>
    </lineage>
</organism>
<accession>A0A370DYU5</accession>
<evidence type="ECO:0000313" key="5">
    <source>
        <dbReference type="Proteomes" id="UP000255508"/>
    </source>
</evidence>
<reference evidence="4 5" key="1">
    <citation type="journal article" date="2018" name="ISME J.">
        <title>Endosymbiont genomes yield clues of tubeworm success.</title>
        <authorList>
            <person name="Li Y."/>
            <person name="Liles M.R."/>
            <person name="Halanych K.M."/>
        </authorList>
    </citation>
    <scope>NUCLEOTIDE SEQUENCE [LARGE SCALE GENOMIC DNA]</scope>
    <source>
        <strain evidence="4">A1422</strain>
    </source>
</reference>
<evidence type="ECO:0000256" key="2">
    <source>
        <dbReference type="SAM" id="SignalP"/>
    </source>
</evidence>
<gene>
    <name evidence="4" type="ORF">DIZ79_05305</name>
</gene>
<feature type="domain" description="Polysaccharide export protein N-terminal" evidence="3">
    <location>
        <begin position="68"/>
        <end position="141"/>
    </location>
</feature>
<dbReference type="Gene3D" id="3.10.560.10">
    <property type="entry name" value="Outer membrane lipoprotein wza domain like"/>
    <property type="match status" value="3"/>
</dbReference>
<dbReference type="PANTHER" id="PTHR33619:SF3">
    <property type="entry name" value="POLYSACCHARIDE EXPORT PROTEIN GFCE-RELATED"/>
    <property type="match status" value="1"/>
</dbReference>
<dbReference type="GO" id="GO:0015159">
    <property type="term" value="F:polysaccharide transmembrane transporter activity"/>
    <property type="evidence" value="ECO:0007669"/>
    <property type="project" value="InterPro"/>
</dbReference>
<dbReference type="InterPro" id="IPR049712">
    <property type="entry name" value="Poly_export"/>
</dbReference>
<dbReference type="Gene3D" id="3.30.1950.10">
    <property type="entry name" value="wza like domain"/>
    <property type="match status" value="1"/>
</dbReference>
<dbReference type="Pfam" id="PF02563">
    <property type="entry name" value="Poly_export"/>
    <property type="match status" value="1"/>
</dbReference>
<feature type="signal peptide" evidence="2">
    <location>
        <begin position="1"/>
        <end position="29"/>
    </location>
</feature>
<evidence type="ECO:0000313" key="4">
    <source>
        <dbReference type="EMBL" id="RDH91740.1"/>
    </source>
</evidence>
<dbReference type="PANTHER" id="PTHR33619">
    <property type="entry name" value="POLYSACCHARIDE EXPORT PROTEIN GFCE-RELATED"/>
    <property type="match status" value="1"/>
</dbReference>
<evidence type="ECO:0000259" key="3">
    <source>
        <dbReference type="Pfam" id="PF02563"/>
    </source>
</evidence>
<protein>
    <recommendedName>
        <fullName evidence="3">Polysaccharide export protein N-terminal domain-containing protein</fullName>
    </recommendedName>
</protein>
<keyword evidence="1 2" id="KW-0732">Signal</keyword>
<dbReference type="AlphaFoldDB" id="A0A370DYU5"/>
<evidence type="ECO:0000256" key="1">
    <source>
        <dbReference type="ARBA" id="ARBA00022729"/>
    </source>
</evidence>
<comment type="caution">
    <text evidence="4">The sequence shown here is derived from an EMBL/GenBank/DDBJ whole genome shotgun (WGS) entry which is preliminary data.</text>
</comment>
<sequence>MRDLGQMKRRPFTLLTRVLLLGLALSLHAAEAVVPVSPVAVQQKEVIEPFGAKLFNGNFLKTRGDGLNPNYILAPGDKVAVAVWGAVTIKDIYTIDSQGNVFMPEVGPLKLEGVKNADLTNTVRAHIKKVYTSNFDVYTNLATAQPVAVYVTGMVNNPGRYAGLPSDSILYFLDLAGGIDPKLGSYRTIEIIRSGKTISTTDLYDFLLKGKIASLQLQEDDTILVKQRGAVIQLEGNVARSALIEMKSVSSSGDEILKIIPKAAEATEVTIIGMRNGLPIKQTMSLMAFLGYPLRNGDTVTLRDDGRANTILINIQGEFNGPATMSVKRGSHLVDVLNHIPVDPGLANTEAIHIRRVSVAVAQKDAINDSLFRLERSSMLALSGSAGEVGIRVQEADLMARFAERARLIDPLGRVVTSQDGVQQNILLESGDTIVIPIKTQIVRMAGEVMMMHAVTYRAGWTAEQYIEKAGGYSNRADTEKVIIHHPNAEVEITDTLAVIKPGDEIIVPPKIDSKTRQFALDMMDVIYKIAISAKVAFTL</sequence>
<dbReference type="EMBL" id="QFXD01000099">
    <property type="protein sequence ID" value="RDH91740.1"/>
    <property type="molecule type" value="Genomic_DNA"/>
</dbReference>
<feature type="chain" id="PRO_5016811205" description="Polysaccharide export protein N-terminal domain-containing protein" evidence="2">
    <location>
        <begin position="30"/>
        <end position="540"/>
    </location>
</feature>
<proteinExistence type="predicted"/>
<dbReference type="Proteomes" id="UP000255508">
    <property type="component" value="Unassembled WGS sequence"/>
</dbReference>
<dbReference type="InterPro" id="IPR003715">
    <property type="entry name" value="Poly_export_N"/>
</dbReference>
<name>A0A370DYU5_9GAMM</name>